<dbReference type="Pfam" id="PF14137">
    <property type="entry name" value="DUF4304"/>
    <property type="match status" value="1"/>
</dbReference>
<protein>
    <submittedName>
        <fullName evidence="1">DUF4304 domain-containing protein</fullName>
    </submittedName>
</protein>
<evidence type="ECO:0000313" key="2">
    <source>
        <dbReference type="Proteomes" id="UP000676246"/>
    </source>
</evidence>
<reference evidence="1 2" key="1">
    <citation type="submission" date="2021-04" db="EMBL/GenBank/DDBJ databases">
        <title>The genome sequence of Ideonella sp. 3Y2.</title>
        <authorList>
            <person name="Liu Y."/>
        </authorList>
    </citation>
    <scope>NUCLEOTIDE SEQUENCE [LARGE SCALE GENOMIC DNA]</scope>
    <source>
        <strain evidence="1 2">3Y2</strain>
    </source>
</reference>
<dbReference type="EMBL" id="JAGQDD010000031">
    <property type="protein sequence ID" value="MBQ0933499.1"/>
    <property type="molecule type" value="Genomic_DNA"/>
</dbReference>
<dbReference type="AlphaFoldDB" id="A0A941BNM8"/>
<keyword evidence="2" id="KW-1185">Reference proteome</keyword>
<proteinExistence type="predicted"/>
<gene>
    <name evidence="1" type="ORF">KAK03_23740</name>
</gene>
<evidence type="ECO:0000313" key="1">
    <source>
        <dbReference type="EMBL" id="MBQ0933499.1"/>
    </source>
</evidence>
<dbReference type="Proteomes" id="UP000676246">
    <property type="component" value="Unassembled WGS sequence"/>
</dbReference>
<sequence length="203" mass="22207">MNNPSPPRLESAIRLALAPLLRAEGFVGSGRRFHQCVGPWIQIITVQGSRYGGSFAVNLGIHFASAPDLAGNPPDPKKMSEAHCEFRRRLSDSNADRWWKHEPDHASMLTAVESAASVYAHFGRRYFELACADLNAITPEALSSGTYDLQGFGTTKVRLGLALARIRKLQGRSDESREFAQYAVQHVGSATALESELRVLAAT</sequence>
<comment type="caution">
    <text evidence="1">The sequence shown here is derived from an EMBL/GenBank/DDBJ whole genome shotgun (WGS) entry which is preliminary data.</text>
</comment>
<dbReference type="RefSeq" id="WP_210857165.1">
    <property type="nucleotide sequence ID" value="NZ_JAGQDD010000031.1"/>
</dbReference>
<dbReference type="InterPro" id="IPR025412">
    <property type="entry name" value="DUF4304"/>
</dbReference>
<accession>A0A941BNM8</accession>
<organism evidence="1 2">
    <name type="scientific">Ideonella alba</name>
    <dbReference type="NCBI Taxonomy" id="2824118"/>
    <lineage>
        <taxon>Bacteria</taxon>
        <taxon>Pseudomonadati</taxon>
        <taxon>Pseudomonadota</taxon>
        <taxon>Betaproteobacteria</taxon>
        <taxon>Burkholderiales</taxon>
        <taxon>Sphaerotilaceae</taxon>
        <taxon>Ideonella</taxon>
    </lineage>
</organism>
<name>A0A941BNM8_9BURK</name>